<keyword evidence="1" id="KW-0812">Transmembrane</keyword>
<dbReference type="RefSeq" id="WP_174404863.1">
    <property type="nucleotide sequence ID" value="NZ_BLVO01000013.1"/>
</dbReference>
<feature type="transmembrane region" description="Helical" evidence="1">
    <location>
        <begin position="295"/>
        <end position="311"/>
    </location>
</feature>
<dbReference type="EMBL" id="BLVO01000013">
    <property type="protein sequence ID" value="GFM33184.1"/>
    <property type="molecule type" value="Genomic_DNA"/>
</dbReference>
<gene>
    <name evidence="4" type="ORF">DSM101010T_15490</name>
</gene>
<dbReference type="AlphaFoldDB" id="A0A7J0BJC7"/>
<dbReference type="InterPro" id="IPR013424">
    <property type="entry name" value="Ice-binding_C"/>
</dbReference>
<feature type="domain" description="Ice-binding protein C-terminal" evidence="3">
    <location>
        <begin position="290"/>
        <end position="313"/>
    </location>
</feature>
<evidence type="ECO:0000259" key="3">
    <source>
        <dbReference type="Pfam" id="PF07589"/>
    </source>
</evidence>
<dbReference type="NCBIfam" id="TIGR02595">
    <property type="entry name" value="PEP_CTERM"/>
    <property type="match status" value="1"/>
</dbReference>
<keyword evidence="1" id="KW-1133">Transmembrane helix</keyword>
<proteinExistence type="predicted"/>
<reference evidence="4 5" key="1">
    <citation type="submission" date="2020-05" db="EMBL/GenBank/DDBJ databases">
        <title>Draft genome sequence of Desulfovibrio sp. strain HN2T.</title>
        <authorList>
            <person name="Ueno A."/>
            <person name="Tamazawa S."/>
            <person name="Tamamura S."/>
            <person name="Murakami T."/>
            <person name="Kiyama T."/>
            <person name="Inomata H."/>
            <person name="Amano Y."/>
            <person name="Miyakawa K."/>
            <person name="Tamaki H."/>
            <person name="Naganuma T."/>
            <person name="Kaneko K."/>
        </authorList>
    </citation>
    <scope>NUCLEOTIDE SEQUENCE [LARGE SCALE GENOMIC DNA]</scope>
    <source>
        <strain evidence="4 5">HN2</strain>
    </source>
</reference>
<comment type="caution">
    <text evidence="4">The sequence shown here is derived from an EMBL/GenBank/DDBJ whole genome shotgun (WGS) entry which is preliminary data.</text>
</comment>
<evidence type="ECO:0000313" key="4">
    <source>
        <dbReference type="EMBL" id="GFM33184.1"/>
    </source>
</evidence>
<evidence type="ECO:0000256" key="1">
    <source>
        <dbReference type="SAM" id="Phobius"/>
    </source>
</evidence>
<dbReference type="Pfam" id="PF07589">
    <property type="entry name" value="PEP-CTERM"/>
    <property type="match status" value="1"/>
</dbReference>
<feature type="chain" id="PRO_5029878203" description="Ice-binding protein C-terminal domain-containing protein" evidence="2">
    <location>
        <begin position="24"/>
        <end position="317"/>
    </location>
</feature>
<dbReference type="Proteomes" id="UP000503840">
    <property type="component" value="Unassembled WGS sequence"/>
</dbReference>
<name>A0A7J0BJC7_9BACT</name>
<sequence length="317" mass="33372">MKKLIATLAVALMVIAGSVSAHASIFFDPTGTGSMDGAFEISGLDWNVGAGVAVDSVIPADGSTWTHNSYVYMQSLLSVFNLAGGGVQAVNGYEVTAIAGFEEVGTYTANEVNFALKNPDNSYFQAFWDADSDANVNTGYNDGTKILDGIFTDVQKSDFELTGNLVDFDSSGADTMPGYGAMEGSGNTIATITLNYLNPFFFLLDQATQDALDAGSLYFTLTFKAGQSLPFEEALPPTESIDTKDGNVIEIDYEGLAGFGDYDHIVGAPNGDGSPGDFVFQIDGSSKFGTVPEPATILLSGLGLLVLGFFCRKNQVA</sequence>
<keyword evidence="2" id="KW-0732">Signal</keyword>
<organism evidence="4 5">
    <name type="scientific">Desulfovibrio subterraneus</name>
    <dbReference type="NCBI Taxonomy" id="2718620"/>
    <lineage>
        <taxon>Bacteria</taxon>
        <taxon>Pseudomonadati</taxon>
        <taxon>Thermodesulfobacteriota</taxon>
        <taxon>Desulfovibrionia</taxon>
        <taxon>Desulfovibrionales</taxon>
        <taxon>Desulfovibrionaceae</taxon>
        <taxon>Desulfovibrio</taxon>
    </lineage>
</organism>
<accession>A0A7J0BJC7</accession>
<evidence type="ECO:0000256" key="2">
    <source>
        <dbReference type="SAM" id="SignalP"/>
    </source>
</evidence>
<keyword evidence="5" id="KW-1185">Reference proteome</keyword>
<feature type="signal peptide" evidence="2">
    <location>
        <begin position="1"/>
        <end position="23"/>
    </location>
</feature>
<protein>
    <recommendedName>
        <fullName evidence="3">Ice-binding protein C-terminal domain-containing protein</fullName>
    </recommendedName>
</protein>
<keyword evidence="1" id="KW-0472">Membrane</keyword>
<evidence type="ECO:0000313" key="5">
    <source>
        <dbReference type="Proteomes" id="UP000503840"/>
    </source>
</evidence>